<evidence type="ECO:0000313" key="1">
    <source>
        <dbReference type="EMBL" id="KAI4858841.1"/>
    </source>
</evidence>
<reference evidence="1 2" key="1">
    <citation type="journal article" date="2022" name="New Phytol.">
        <title>Ecological generalism drives hyperdiversity of secondary metabolite gene clusters in xylarialean endophytes.</title>
        <authorList>
            <person name="Franco M.E.E."/>
            <person name="Wisecaver J.H."/>
            <person name="Arnold A.E."/>
            <person name="Ju Y.M."/>
            <person name="Slot J.C."/>
            <person name="Ahrendt S."/>
            <person name="Moore L.P."/>
            <person name="Eastman K.E."/>
            <person name="Scott K."/>
            <person name="Konkel Z."/>
            <person name="Mondo S.J."/>
            <person name="Kuo A."/>
            <person name="Hayes R.D."/>
            <person name="Haridas S."/>
            <person name="Andreopoulos B."/>
            <person name="Riley R."/>
            <person name="LaButti K."/>
            <person name="Pangilinan J."/>
            <person name="Lipzen A."/>
            <person name="Amirebrahimi M."/>
            <person name="Yan J."/>
            <person name="Adam C."/>
            <person name="Keymanesh K."/>
            <person name="Ng V."/>
            <person name="Louie K."/>
            <person name="Northen T."/>
            <person name="Drula E."/>
            <person name="Henrissat B."/>
            <person name="Hsieh H.M."/>
            <person name="Youens-Clark K."/>
            <person name="Lutzoni F."/>
            <person name="Miadlikowska J."/>
            <person name="Eastwood D.C."/>
            <person name="Hamelin R.C."/>
            <person name="Grigoriev I.V."/>
            <person name="U'Ren J.M."/>
        </authorList>
    </citation>
    <scope>NUCLEOTIDE SEQUENCE [LARGE SCALE GENOMIC DNA]</scope>
    <source>
        <strain evidence="1 2">CBS 119005</strain>
    </source>
</reference>
<organism evidence="1 2">
    <name type="scientific">Hypoxylon rubiginosum</name>
    <dbReference type="NCBI Taxonomy" id="110542"/>
    <lineage>
        <taxon>Eukaryota</taxon>
        <taxon>Fungi</taxon>
        <taxon>Dikarya</taxon>
        <taxon>Ascomycota</taxon>
        <taxon>Pezizomycotina</taxon>
        <taxon>Sordariomycetes</taxon>
        <taxon>Xylariomycetidae</taxon>
        <taxon>Xylariales</taxon>
        <taxon>Hypoxylaceae</taxon>
        <taxon>Hypoxylon</taxon>
    </lineage>
</organism>
<sequence>MASQGSVMKKLVVGGRNRITLLTFNGTGFIITGHYEQQDLLPSPILFKEPNLLYVNNEEIEHIDVFRLGPDFSAANNSNAQSSARADASTVSDSLTKLFFDKPTIVYSVKGLKDGFGFEFNADKTRIVQTTWPSGEYNNRSSVIDVWDSSAADGSMRLLKRISNVQRHEADQPILDPTGRFFVLSSRHDTRILILDTNDDRYEVTSVIDLYDFEKIHFAFLTSDETTYLVVVLERTREVFVFEVQYDDDKIHLRRAQKQGPYGVFPPAAAACAVKVANNQRDVYVAMKADDRTDCIVHFTFRKEGGVAHLDYAGTTPSGSKPVNIHLSADAEQRFLYVHSWERDSGLVALRRDPETGALDPTPAAMMTNSEIPGAEIISCIVEI</sequence>
<name>A0ACB9YHY5_9PEZI</name>
<dbReference type="Proteomes" id="UP001497700">
    <property type="component" value="Unassembled WGS sequence"/>
</dbReference>
<evidence type="ECO:0000313" key="2">
    <source>
        <dbReference type="Proteomes" id="UP001497700"/>
    </source>
</evidence>
<protein>
    <submittedName>
        <fullName evidence="1">Uncharacterized protein</fullName>
    </submittedName>
</protein>
<comment type="caution">
    <text evidence="1">The sequence shown here is derived from an EMBL/GenBank/DDBJ whole genome shotgun (WGS) entry which is preliminary data.</text>
</comment>
<accession>A0ACB9YHY5</accession>
<keyword evidence="2" id="KW-1185">Reference proteome</keyword>
<dbReference type="EMBL" id="MU393681">
    <property type="protein sequence ID" value="KAI4858841.1"/>
    <property type="molecule type" value="Genomic_DNA"/>
</dbReference>
<gene>
    <name evidence="1" type="ORF">F4820DRAFT_467781</name>
</gene>
<proteinExistence type="predicted"/>